<dbReference type="Pfam" id="PF23809">
    <property type="entry name" value="Phage_holin_9"/>
    <property type="match status" value="1"/>
</dbReference>
<reference evidence="2 3" key="2">
    <citation type="journal article" date="2022" name="Arch. Microbiol.">
        <title>Rhodococcus pseudokoreensis sp. nov. isolated from the rhizosphere of young M26 apple rootstocks.</title>
        <authorList>
            <person name="Kampfer P."/>
            <person name="Glaeser S.P."/>
            <person name="Blom J."/>
            <person name="Wolf J."/>
            <person name="Benning S."/>
            <person name="Schloter M."/>
            <person name="Neumann-Schaal M."/>
        </authorList>
    </citation>
    <scope>NUCLEOTIDE SEQUENCE [LARGE SCALE GENOMIC DNA]</scope>
    <source>
        <strain evidence="2 3">R79</strain>
    </source>
</reference>
<feature type="transmembrane region" description="Helical" evidence="1">
    <location>
        <begin position="67"/>
        <end position="85"/>
    </location>
</feature>
<evidence type="ECO:0000313" key="3">
    <source>
        <dbReference type="Proteomes" id="UP000662986"/>
    </source>
</evidence>
<protein>
    <recommendedName>
        <fullName evidence="4">SPW repeat-containing protein</fullName>
    </recommendedName>
</protein>
<keyword evidence="3" id="KW-1185">Reference proteome</keyword>
<feature type="transmembrane region" description="Helical" evidence="1">
    <location>
        <begin position="20"/>
        <end position="36"/>
    </location>
</feature>
<dbReference type="RefSeq" id="WP_206010635.1">
    <property type="nucleotide sequence ID" value="NZ_CP070619.1"/>
</dbReference>
<evidence type="ECO:0000256" key="1">
    <source>
        <dbReference type="SAM" id="Phobius"/>
    </source>
</evidence>
<dbReference type="Proteomes" id="UP000662986">
    <property type="component" value="Chromosome"/>
</dbReference>
<organism evidence="2 3">
    <name type="scientific">Rhodococcus pseudokoreensis</name>
    <dbReference type="NCBI Taxonomy" id="2811421"/>
    <lineage>
        <taxon>Bacteria</taxon>
        <taxon>Bacillati</taxon>
        <taxon>Actinomycetota</taxon>
        <taxon>Actinomycetes</taxon>
        <taxon>Mycobacteriales</taxon>
        <taxon>Nocardiaceae</taxon>
        <taxon>Rhodococcus</taxon>
    </lineage>
</organism>
<dbReference type="EMBL" id="CP070619">
    <property type="protein sequence ID" value="QSE94203.1"/>
    <property type="molecule type" value="Genomic_DNA"/>
</dbReference>
<feature type="transmembrane region" description="Helical" evidence="1">
    <location>
        <begin position="91"/>
        <end position="109"/>
    </location>
</feature>
<proteinExistence type="predicted"/>
<keyword evidence="1" id="KW-0472">Membrane</keyword>
<feature type="transmembrane region" description="Helical" evidence="1">
    <location>
        <begin position="42"/>
        <end position="60"/>
    </location>
</feature>
<accession>A0A974WCI5</accession>
<evidence type="ECO:0000313" key="2">
    <source>
        <dbReference type="EMBL" id="QSE94203.1"/>
    </source>
</evidence>
<evidence type="ECO:0008006" key="4">
    <source>
        <dbReference type="Google" id="ProtNLM"/>
    </source>
</evidence>
<reference evidence="2 3" key="1">
    <citation type="journal article" date="2021" name="Microbiol. Resour. Announc.">
        <title>Complete Genome Sequences of Two Rhodococcus sp. Strains with Large and Linear Chromosomes, Isolated from Apple Rhizosphere.</title>
        <authorList>
            <person name="Benning S."/>
            <person name="Brugnone N."/>
            <person name="Siani R."/>
            <person name="Kublik S."/>
            <person name="Schloter M."/>
            <person name="Rad V."/>
        </authorList>
    </citation>
    <scope>NUCLEOTIDE SEQUENCE [LARGE SCALE GENOMIC DNA]</scope>
    <source>
        <strain evidence="2 3">R79</strain>
    </source>
</reference>
<gene>
    <name evidence="2" type="ORF">JWS13_39200</name>
</gene>
<dbReference type="InterPro" id="IPR056390">
    <property type="entry name" value="Holin_phage"/>
</dbReference>
<name>A0A974WCI5_9NOCA</name>
<keyword evidence="1" id="KW-0812">Transmembrane</keyword>
<sequence length="127" mass="13471">MSTLDTIRHTIPAAARDRIYTYATAAVLMVAGLGYISQEEAALWVAVTGASIVLLFALLHSTSPWRTALYALLATLAPLALWYSIGTETGWTAVLTFAATIFGITRAAAKTPVVIDGQVEGVTDTEL</sequence>
<keyword evidence="1" id="KW-1133">Transmembrane helix</keyword>